<dbReference type="GO" id="GO:0051301">
    <property type="term" value="P:cell division"/>
    <property type="evidence" value="ECO:0007669"/>
    <property type="project" value="UniProtKB-KW"/>
</dbReference>
<comment type="catalytic activity">
    <reaction evidence="21">
        <text>L-threonyl-[protein] + ATP = O-phospho-L-threonyl-[protein] + ADP + H(+)</text>
        <dbReference type="Rhea" id="RHEA:46608"/>
        <dbReference type="Rhea" id="RHEA-COMP:11060"/>
        <dbReference type="Rhea" id="RHEA-COMP:11605"/>
        <dbReference type="ChEBI" id="CHEBI:15378"/>
        <dbReference type="ChEBI" id="CHEBI:30013"/>
        <dbReference type="ChEBI" id="CHEBI:30616"/>
        <dbReference type="ChEBI" id="CHEBI:61977"/>
        <dbReference type="ChEBI" id="CHEBI:456216"/>
        <dbReference type="EC" id="2.7.11.22"/>
    </reaction>
</comment>
<evidence type="ECO:0000313" key="25">
    <source>
        <dbReference type="EMBL" id="KAK6627908.1"/>
    </source>
</evidence>
<dbReference type="GO" id="GO:0051446">
    <property type="term" value="P:positive regulation of meiotic cell cycle"/>
    <property type="evidence" value="ECO:0007669"/>
    <property type="project" value="UniProtKB-ARBA"/>
</dbReference>
<feature type="binding site" evidence="23">
    <location>
        <position position="33"/>
    </location>
    <ligand>
        <name>ATP</name>
        <dbReference type="ChEBI" id="CHEBI:30616"/>
    </ligand>
</feature>
<dbReference type="Proteomes" id="UP001372834">
    <property type="component" value="Unassembled WGS sequence"/>
</dbReference>
<dbReference type="GO" id="GO:0007165">
    <property type="term" value="P:signal transduction"/>
    <property type="evidence" value="ECO:0007669"/>
    <property type="project" value="TreeGrafter"/>
</dbReference>
<keyword evidence="8" id="KW-0132">Cell division</keyword>
<evidence type="ECO:0000256" key="9">
    <source>
        <dbReference type="ARBA" id="ARBA00022679"/>
    </source>
</evidence>
<dbReference type="InterPro" id="IPR017441">
    <property type="entry name" value="Protein_kinase_ATP_BS"/>
</dbReference>
<keyword evidence="12" id="KW-0498">Mitosis</keyword>
<dbReference type="Gene3D" id="3.30.200.20">
    <property type="entry name" value="Phosphorylase Kinase, domain 1"/>
    <property type="match status" value="1"/>
</dbReference>
<dbReference type="GO" id="GO:0010468">
    <property type="term" value="P:regulation of gene expression"/>
    <property type="evidence" value="ECO:0007669"/>
    <property type="project" value="TreeGrafter"/>
</dbReference>
<keyword evidence="19" id="KW-0131">Cell cycle</keyword>
<evidence type="ECO:0000256" key="14">
    <source>
        <dbReference type="ARBA" id="ARBA00022840"/>
    </source>
</evidence>
<keyword evidence="16" id="KW-0206">Cytoskeleton</keyword>
<proteinExistence type="inferred from homology"/>
<dbReference type="GO" id="GO:0010389">
    <property type="term" value="P:regulation of G2/M transition of mitotic cell cycle"/>
    <property type="evidence" value="ECO:0007669"/>
    <property type="project" value="TreeGrafter"/>
</dbReference>
<keyword evidence="11 23" id="KW-0547">Nucleotide-binding</keyword>
<evidence type="ECO:0000259" key="24">
    <source>
        <dbReference type="PROSITE" id="PS50011"/>
    </source>
</evidence>
<dbReference type="SMART" id="SM00220">
    <property type="entry name" value="S_TKc"/>
    <property type="match status" value="1"/>
</dbReference>
<evidence type="ECO:0000256" key="17">
    <source>
        <dbReference type="ARBA" id="ARBA00023242"/>
    </source>
</evidence>
<accession>A0AAN8S2J0</accession>
<evidence type="ECO:0000256" key="1">
    <source>
        <dbReference type="ARBA" id="ARBA00001946"/>
    </source>
</evidence>
<dbReference type="GO" id="GO:0005524">
    <property type="term" value="F:ATP binding"/>
    <property type="evidence" value="ECO:0007669"/>
    <property type="project" value="UniProtKB-UniRule"/>
</dbReference>
<dbReference type="GO" id="GO:0046872">
    <property type="term" value="F:metal ion binding"/>
    <property type="evidence" value="ECO:0007669"/>
    <property type="project" value="UniProtKB-KW"/>
</dbReference>
<dbReference type="GO" id="GO:0030332">
    <property type="term" value="F:cyclin binding"/>
    <property type="evidence" value="ECO:0007669"/>
    <property type="project" value="TreeGrafter"/>
</dbReference>
<evidence type="ECO:0000256" key="13">
    <source>
        <dbReference type="ARBA" id="ARBA00022777"/>
    </source>
</evidence>
<keyword evidence="9" id="KW-0808">Transferase</keyword>
<evidence type="ECO:0000256" key="21">
    <source>
        <dbReference type="ARBA" id="ARBA00047811"/>
    </source>
</evidence>
<dbReference type="InterPro" id="IPR011009">
    <property type="entry name" value="Kinase-like_dom_sf"/>
</dbReference>
<comment type="similarity">
    <text evidence="3">Belongs to the protein kinase superfamily. CMGC Ser/Thr protein kinase family. CDC2/CDKX subfamily.</text>
</comment>
<comment type="caution">
    <text evidence="26">The sequence shown here is derived from an EMBL/GenBank/DDBJ whole genome shotgun (WGS) entry which is preliminary data.</text>
</comment>
<keyword evidence="18" id="KW-0469">Meiosis</keyword>
<dbReference type="PROSITE" id="PS50011">
    <property type="entry name" value="PROTEIN_KINASE_DOM"/>
    <property type="match status" value="1"/>
</dbReference>
<dbReference type="GO" id="GO:0090068">
    <property type="term" value="P:positive regulation of cell cycle process"/>
    <property type="evidence" value="ECO:0007669"/>
    <property type="project" value="UniProtKB-ARBA"/>
</dbReference>
<keyword evidence="6" id="KW-0723">Serine/threonine-protein kinase</keyword>
<dbReference type="GO" id="GO:0000307">
    <property type="term" value="C:cyclin-dependent protein kinase holoenzyme complex"/>
    <property type="evidence" value="ECO:0007669"/>
    <property type="project" value="TreeGrafter"/>
</dbReference>
<reference evidence="26 28" key="1">
    <citation type="submission" date="2023-10" db="EMBL/GenBank/DDBJ databases">
        <title>Genomes of two closely related lineages of the louse Polyplax serrata with different host specificities.</title>
        <authorList>
            <person name="Martinu J."/>
            <person name="Tarabai H."/>
            <person name="Stefka J."/>
            <person name="Hypsa V."/>
        </authorList>
    </citation>
    <scope>NUCLEOTIDE SEQUENCE [LARGE SCALE GENOMIC DNA]</scope>
    <source>
        <strain evidence="25">98ZLc_SE</strain>
        <strain evidence="26">HR10_N</strain>
    </source>
</reference>
<dbReference type="GO" id="GO:0004693">
    <property type="term" value="F:cyclin-dependent protein serine/threonine kinase activity"/>
    <property type="evidence" value="ECO:0007669"/>
    <property type="project" value="UniProtKB-EC"/>
</dbReference>
<evidence type="ECO:0000256" key="12">
    <source>
        <dbReference type="ARBA" id="ARBA00022776"/>
    </source>
</evidence>
<sequence length="308" mass="35340">MEKFEKVEKIGEGTYGIVYKAKHRVTGEVVALKRIRLDGDSEGVPSTALREIALLKELKHPNVVQLLEVVHMEKVLYLVFEYLYRDLKKFIEKVDGDIPLKLVKSYLFQLLKGLQYCHTNKTLHRDLKPQNLLIDTIGNIKLADFGLARSFGLPTRSFTHEVVTLWYRAPEILLGSKFYTVSVDVWSLGCIFGEMVMKKAMFPGDSEIDQLFRIFRVLGTPHEGVWPGVTQLDDYKCRFPDWEPMSLSDQIMPRLDDKGIDLLSNMLKYDPAQRISAMEALEHPFFEKVEFVAPPLDYDRSSSTSSSD</sequence>
<dbReference type="EMBL" id="JAWJWF010000045">
    <property type="protein sequence ID" value="KAK6627908.1"/>
    <property type="molecule type" value="Genomic_DNA"/>
</dbReference>
<evidence type="ECO:0000256" key="8">
    <source>
        <dbReference type="ARBA" id="ARBA00022618"/>
    </source>
</evidence>
<keyword evidence="14 23" id="KW-0067">ATP-binding</keyword>
<dbReference type="PANTHER" id="PTHR24056:SF521">
    <property type="entry name" value="CYCLIN-DEPENDENT KINASE 2"/>
    <property type="match status" value="1"/>
</dbReference>
<name>A0AAN8S2J0_POLSC</name>
<evidence type="ECO:0000256" key="16">
    <source>
        <dbReference type="ARBA" id="ARBA00023212"/>
    </source>
</evidence>
<evidence type="ECO:0000313" key="26">
    <source>
        <dbReference type="EMBL" id="KAK6628400.1"/>
    </source>
</evidence>
<comment type="catalytic activity">
    <reaction evidence="22">
        <text>L-seryl-[protein] + ATP = O-phospho-L-seryl-[protein] + ADP + H(+)</text>
        <dbReference type="Rhea" id="RHEA:17989"/>
        <dbReference type="Rhea" id="RHEA-COMP:9863"/>
        <dbReference type="Rhea" id="RHEA-COMP:11604"/>
        <dbReference type="ChEBI" id="CHEBI:15378"/>
        <dbReference type="ChEBI" id="CHEBI:29999"/>
        <dbReference type="ChEBI" id="CHEBI:30616"/>
        <dbReference type="ChEBI" id="CHEBI:83421"/>
        <dbReference type="ChEBI" id="CHEBI:456216"/>
        <dbReference type="EC" id="2.7.11.22"/>
    </reaction>
</comment>
<comment type="subcellular location">
    <subcellularLocation>
        <location evidence="2">Cytoplasm</location>
        <location evidence="2">Cytoskeleton</location>
        <location evidence="2">Microtubule organizing center</location>
        <location evidence="2">Centrosome</location>
    </subcellularLocation>
    <subcellularLocation>
        <location evidence="20">Nucleus</location>
        <location evidence="20">Nuclear body</location>
    </subcellularLocation>
</comment>
<evidence type="ECO:0000256" key="10">
    <source>
        <dbReference type="ARBA" id="ARBA00022723"/>
    </source>
</evidence>
<dbReference type="GO" id="GO:0000082">
    <property type="term" value="P:G1/S transition of mitotic cell cycle"/>
    <property type="evidence" value="ECO:0007669"/>
    <property type="project" value="TreeGrafter"/>
</dbReference>
<evidence type="ECO:0000256" key="11">
    <source>
        <dbReference type="ARBA" id="ARBA00022741"/>
    </source>
</evidence>
<keyword evidence="7" id="KW-0597">Phosphoprotein</keyword>
<dbReference type="InterPro" id="IPR050108">
    <property type="entry name" value="CDK"/>
</dbReference>
<evidence type="ECO:0000256" key="18">
    <source>
        <dbReference type="ARBA" id="ARBA00023254"/>
    </source>
</evidence>
<feature type="domain" description="Protein kinase" evidence="24">
    <location>
        <begin position="4"/>
        <end position="286"/>
    </location>
</feature>
<keyword evidence="5" id="KW-0963">Cytoplasm</keyword>
<evidence type="ECO:0000256" key="20">
    <source>
        <dbReference type="ARBA" id="ARBA00034306"/>
    </source>
</evidence>
<evidence type="ECO:0000256" key="3">
    <source>
        <dbReference type="ARBA" id="ARBA00006485"/>
    </source>
</evidence>
<evidence type="ECO:0000256" key="5">
    <source>
        <dbReference type="ARBA" id="ARBA00022490"/>
    </source>
</evidence>
<dbReference type="PROSITE" id="PS00107">
    <property type="entry name" value="PROTEIN_KINASE_ATP"/>
    <property type="match status" value="1"/>
</dbReference>
<keyword evidence="17" id="KW-0539">Nucleus</keyword>
<dbReference type="EMBL" id="JAWJWE010000036">
    <property type="protein sequence ID" value="KAK6628400.1"/>
    <property type="molecule type" value="Genomic_DNA"/>
</dbReference>
<dbReference type="AlphaFoldDB" id="A0AAN8S2J0"/>
<evidence type="ECO:0000256" key="23">
    <source>
        <dbReference type="PROSITE-ProRule" id="PRU10141"/>
    </source>
</evidence>
<dbReference type="Proteomes" id="UP001359485">
    <property type="component" value="Unassembled WGS sequence"/>
</dbReference>
<keyword evidence="27" id="KW-1185">Reference proteome</keyword>
<keyword evidence="13 26" id="KW-0418">Kinase</keyword>
<evidence type="ECO:0000256" key="22">
    <source>
        <dbReference type="ARBA" id="ARBA00048367"/>
    </source>
</evidence>
<gene>
    <name evidence="26" type="primary">CDK3</name>
    <name evidence="26" type="ORF">RUM43_002212</name>
    <name evidence="25" type="ORF">RUM44_010390</name>
</gene>
<dbReference type="GO" id="GO:0051321">
    <property type="term" value="P:meiotic cell cycle"/>
    <property type="evidence" value="ECO:0007669"/>
    <property type="project" value="UniProtKB-KW"/>
</dbReference>
<keyword evidence="10" id="KW-0479">Metal-binding</keyword>
<dbReference type="FunFam" id="1.10.510.10:FF:000706">
    <property type="entry name" value="Cyclin-dependent kinase 1"/>
    <property type="match status" value="1"/>
</dbReference>
<evidence type="ECO:0000256" key="6">
    <source>
        <dbReference type="ARBA" id="ARBA00022527"/>
    </source>
</evidence>
<evidence type="ECO:0000256" key="4">
    <source>
        <dbReference type="ARBA" id="ARBA00012425"/>
    </source>
</evidence>
<evidence type="ECO:0000256" key="15">
    <source>
        <dbReference type="ARBA" id="ARBA00022842"/>
    </source>
</evidence>
<evidence type="ECO:0000313" key="27">
    <source>
        <dbReference type="Proteomes" id="UP001359485"/>
    </source>
</evidence>
<dbReference type="FunFam" id="3.30.200.20:FF:000215">
    <property type="entry name" value="Cyclin-dependent kinase 2 (CDK2L)"/>
    <property type="match status" value="1"/>
</dbReference>
<dbReference type="Gene3D" id="1.10.510.10">
    <property type="entry name" value="Transferase(Phosphotransferase) domain 1"/>
    <property type="match status" value="1"/>
</dbReference>
<dbReference type="InterPro" id="IPR000719">
    <property type="entry name" value="Prot_kinase_dom"/>
</dbReference>
<protein>
    <recommendedName>
        <fullName evidence="4">cyclin-dependent kinase</fullName>
        <ecNumber evidence="4">2.7.11.22</ecNumber>
    </recommendedName>
</protein>
<organism evidence="26 28">
    <name type="scientific">Polyplax serrata</name>
    <name type="common">Common mouse louse</name>
    <dbReference type="NCBI Taxonomy" id="468196"/>
    <lineage>
        <taxon>Eukaryota</taxon>
        <taxon>Metazoa</taxon>
        <taxon>Ecdysozoa</taxon>
        <taxon>Arthropoda</taxon>
        <taxon>Hexapoda</taxon>
        <taxon>Insecta</taxon>
        <taxon>Pterygota</taxon>
        <taxon>Neoptera</taxon>
        <taxon>Paraneoptera</taxon>
        <taxon>Psocodea</taxon>
        <taxon>Troctomorpha</taxon>
        <taxon>Phthiraptera</taxon>
        <taxon>Anoplura</taxon>
        <taxon>Polyplacidae</taxon>
        <taxon>Polyplax</taxon>
    </lineage>
</organism>
<dbReference type="GO" id="GO:0016604">
    <property type="term" value="C:nuclear body"/>
    <property type="evidence" value="ECO:0007669"/>
    <property type="project" value="UniProtKB-SubCell"/>
</dbReference>
<dbReference type="EC" id="2.7.11.22" evidence="4"/>
<dbReference type="PANTHER" id="PTHR24056">
    <property type="entry name" value="CELL DIVISION PROTEIN KINASE"/>
    <property type="match status" value="1"/>
</dbReference>
<dbReference type="GO" id="GO:0005737">
    <property type="term" value="C:cytoplasm"/>
    <property type="evidence" value="ECO:0007669"/>
    <property type="project" value="TreeGrafter"/>
</dbReference>
<evidence type="ECO:0000313" key="28">
    <source>
        <dbReference type="Proteomes" id="UP001372834"/>
    </source>
</evidence>
<evidence type="ECO:0000256" key="2">
    <source>
        <dbReference type="ARBA" id="ARBA00004300"/>
    </source>
</evidence>
<dbReference type="GO" id="GO:0005813">
    <property type="term" value="C:centrosome"/>
    <property type="evidence" value="ECO:0007669"/>
    <property type="project" value="UniProtKB-SubCell"/>
</dbReference>
<comment type="cofactor">
    <cofactor evidence="1">
        <name>Mg(2+)</name>
        <dbReference type="ChEBI" id="CHEBI:18420"/>
    </cofactor>
</comment>
<keyword evidence="15" id="KW-0460">Magnesium</keyword>
<dbReference type="SUPFAM" id="SSF56112">
    <property type="entry name" value="Protein kinase-like (PK-like)"/>
    <property type="match status" value="1"/>
</dbReference>
<evidence type="ECO:0000256" key="7">
    <source>
        <dbReference type="ARBA" id="ARBA00022553"/>
    </source>
</evidence>
<evidence type="ECO:0000256" key="19">
    <source>
        <dbReference type="ARBA" id="ARBA00023306"/>
    </source>
</evidence>
<dbReference type="Pfam" id="PF00069">
    <property type="entry name" value="Pkinase"/>
    <property type="match status" value="1"/>
</dbReference>